<dbReference type="EMBL" id="GBRH01279199">
    <property type="protein sequence ID" value="JAD18696.1"/>
    <property type="molecule type" value="Transcribed_RNA"/>
</dbReference>
<name>A0A0A8XXW5_ARUDO</name>
<feature type="region of interest" description="Disordered" evidence="1">
    <location>
        <begin position="1"/>
        <end position="24"/>
    </location>
</feature>
<evidence type="ECO:0000256" key="1">
    <source>
        <dbReference type="SAM" id="MobiDB-lite"/>
    </source>
</evidence>
<reference evidence="2" key="1">
    <citation type="submission" date="2014-09" db="EMBL/GenBank/DDBJ databases">
        <authorList>
            <person name="Magalhaes I.L.F."/>
            <person name="Oliveira U."/>
            <person name="Santos F.R."/>
            <person name="Vidigal T.H.D.A."/>
            <person name="Brescovit A.D."/>
            <person name="Santos A.J."/>
        </authorList>
    </citation>
    <scope>NUCLEOTIDE SEQUENCE</scope>
    <source>
        <tissue evidence="2">Shoot tissue taken approximately 20 cm above the soil surface</tissue>
    </source>
</reference>
<evidence type="ECO:0000313" key="2">
    <source>
        <dbReference type="EMBL" id="JAD18696.1"/>
    </source>
</evidence>
<accession>A0A0A8XXW5</accession>
<reference evidence="2" key="2">
    <citation type="journal article" date="2015" name="Data Brief">
        <title>Shoot transcriptome of the giant reed, Arundo donax.</title>
        <authorList>
            <person name="Barrero R.A."/>
            <person name="Guerrero F.D."/>
            <person name="Moolhuijzen P."/>
            <person name="Goolsby J.A."/>
            <person name="Tidwell J."/>
            <person name="Bellgard S.E."/>
            <person name="Bellgard M.I."/>
        </authorList>
    </citation>
    <scope>NUCLEOTIDE SEQUENCE</scope>
    <source>
        <tissue evidence="2">Shoot tissue taken approximately 20 cm above the soil surface</tissue>
    </source>
</reference>
<dbReference type="AlphaFoldDB" id="A0A0A8XXW5"/>
<protein>
    <submittedName>
        <fullName evidence="2">Uncharacterized protein</fullName>
    </submittedName>
</protein>
<sequence length="24" mass="2718">MGENLQVRTRFEQSEYPGEVGSGF</sequence>
<organism evidence="2">
    <name type="scientific">Arundo donax</name>
    <name type="common">Giant reed</name>
    <name type="synonym">Donax arundinaceus</name>
    <dbReference type="NCBI Taxonomy" id="35708"/>
    <lineage>
        <taxon>Eukaryota</taxon>
        <taxon>Viridiplantae</taxon>
        <taxon>Streptophyta</taxon>
        <taxon>Embryophyta</taxon>
        <taxon>Tracheophyta</taxon>
        <taxon>Spermatophyta</taxon>
        <taxon>Magnoliopsida</taxon>
        <taxon>Liliopsida</taxon>
        <taxon>Poales</taxon>
        <taxon>Poaceae</taxon>
        <taxon>PACMAD clade</taxon>
        <taxon>Arundinoideae</taxon>
        <taxon>Arundineae</taxon>
        <taxon>Arundo</taxon>
    </lineage>
</organism>
<proteinExistence type="predicted"/>